<dbReference type="GO" id="GO:0016757">
    <property type="term" value="F:glycosyltransferase activity"/>
    <property type="evidence" value="ECO:0007669"/>
    <property type="project" value="UniProtKB-KW"/>
</dbReference>
<evidence type="ECO:0000256" key="3">
    <source>
        <dbReference type="ARBA" id="ARBA00022695"/>
    </source>
</evidence>
<keyword evidence="1" id="KW-0328">Glycosyltransferase</keyword>
<dbReference type="AlphaFoldDB" id="A0AAV1M6D8"/>
<protein>
    <recommendedName>
        <fullName evidence="9">Poly [ADP-ribose] polymerase</fullName>
    </recommendedName>
</protein>
<keyword evidence="4" id="KW-0520">NAD</keyword>
<dbReference type="InterPro" id="IPR051838">
    <property type="entry name" value="ARTD_PARP"/>
</dbReference>
<keyword evidence="2" id="KW-0808">Transferase</keyword>
<keyword evidence="8" id="KW-1185">Reference proteome</keyword>
<dbReference type="EMBL" id="CAVLGL010000137">
    <property type="protein sequence ID" value="CAK1602007.1"/>
    <property type="molecule type" value="Genomic_DNA"/>
</dbReference>
<sequence length="172" mass="19061">MQNTTLGSGLYLSPDLNVSLPHSHGGFGWGASCIGGHLSCIAMCEVIDTPDGINVRKPITDEGDGVNNEDTNQQLNTTDVKASYYVTNSDLLRLRYLLVYAKQPTSIRFSTTNAHRNEGGLRQWLNKHKLMSILLGYGLMLATIGFANNQPMNYYYKILLKKLDLAYTSVKV</sequence>
<keyword evidence="6" id="KW-0812">Transmembrane</keyword>
<evidence type="ECO:0000256" key="2">
    <source>
        <dbReference type="ARBA" id="ARBA00022679"/>
    </source>
</evidence>
<gene>
    <name evidence="7" type="ORF">PARMNEM_LOCUS20561</name>
</gene>
<dbReference type="Proteomes" id="UP001314205">
    <property type="component" value="Unassembled WGS sequence"/>
</dbReference>
<accession>A0AAV1M6D8</accession>
<dbReference type="SUPFAM" id="SSF56399">
    <property type="entry name" value="ADP-ribosylation"/>
    <property type="match status" value="1"/>
</dbReference>
<comment type="caution">
    <text evidence="7">The sequence shown here is derived from an EMBL/GenBank/DDBJ whole genome shotgun (WGS) entry which is preliminary data.</text>
</comment>
<name>A0AAV1M6D8_9NEOP</name>
<evidence type="ECO:0000256" key="6">
    <source>
        <dbReference type="SAM" id="Phobius"/>
    </source>
</evidence>
<comment type="similarity">
    <text evidence="5">Belongs to the ARTD/PARP family.</text>
</comment>
<evidence type="ECO:0008006" key="9">
    <source>
        <dbReference type="Google" id="ProtNLM"/>
    </source>
</evidence>
<evidence type="ECO:0000313" key="8">
    <source>
        <dbReference type="Proteomes" id="UP001314205"/>
    </source>
</evidence>
<evidence type="ECO:0000256" key="1">
    <source>
        <dbReference type="ARBA" id="ARBA00022676"/>
    </source>
</evidence>
<evidence type="ECO:0000256" key="5">
    <source>
        <dbReference type="ARBA" id="ARBA00024347"/>
    </source>
</evidence>
<evidence type="ECO:0000256" key="4">
    <source>
        <dbReference type="ARBA" id="ARBA00023027"/>
    </source>
</evidence>
<evidence type="ECO:0000313" key="7">
    <source>
        <dbReference type="EMBL" id="CAK1602007.1"/>
    </source>
</evidence>
<reference evidence="7 8" key="1">
    <citation type="submission" date="2023-11" db="EMBL/GenBank/DDBJ databases">
        <authorList>
            <person name="Hedman E."/>
            <person name="Englund M."/>
            <person name="Stromberg M."/>
            <person name="Nyberg Akerstrom W."/>
            <person name="Nylinder S."/>
            <person name="Jareborg N."/>
            <person name="Kallberg Y."/>
            <person name="Kronander E."/>
        </authorList>
    </citation>
    <scope>NUCLEOTIDE SEQUENCE [LARGE SCALE GENOMIC DNA]</scope>
</reference>
<keyword evidence="6" id="KW-1133">Transmembrane helix</keyword>
<proteinExistence type="inferred from homology"/>
<dbReference type="GO" id="GO:0016779">
    <property type="term" value="F:nucleotidyltransferase activity"/>
    <property type="evidence" value="ECO:0007669"/>
    <property type="project" value="UniProtKB-KW"/>
</dbReference>
<feature type="transmembrane region" description="Helical" evidence="6">
    <location>
        <begin position="130"/>
        <end position="147"/>
    </location>
</feature>
<dbReference type="PANTHER" id="PTHR21328">
    <property type="entry name" value="POLY ADP-RIBOSE POLYMERASE FAMILY, MEMBER PARP"/>
    <property type="match status" value="1"/>
</dbReference>
<organism evidence="7 8">
    <name type="scientific">Parnassius mnemosyne</name>
    <name type="common">clouded apollo</name>
    <dbReference type="NCBI Taxonomy" id="213953"/>
    <lineage>
        <taxon>Eukaryota</taxon>
        <taxon>Metazoa</taxon>
        <taxon>Ecdysozoa</taxon>
        <taxon>Arthropoda</taxon>
        <taxon>Hexapoda</taxon>
        <taxon>Insecta</taxon>
        <taxon>Pterygota</taxon>
        <taxon>Neoptera</taxon>
        <taxon>Endopterygota</taxon>
        <taxon>Lepidoptera</taxon>
        <taxon>Glossata</taxon>
        <taxon>Ditrysia</taxon>
        <taxon>Papilionoidea</taxon>
        <taxon>Papilionidae</taxon>
        <taxon>Parnassiinae</taxon>
        <taxon>Parnassini</taxon>
        <taxon>Parnassius</taxon>
        <taxon>Driopa</taxon>
    </lineage>
</organism>
<keyword evidence="3" id="KW-0548">Nucleotidyltransferase</keyword>
<keyword evidence="6" id="KW-0472">Membrane</keyword>